<feature type="region of interest" description="Disordered" evidence="7">
    <location>
        <begin position="71"/>
        <end position="90"/>
    </location>
</feature>
<dbReference type="InterPro" id="IPR001138">
    <property type="entry name" value="Zn2Cys6_DnaBD"/>
</dbReference>
<dbReference type="SUPFAM" id="SSF57701">
    <property type="entry name" value="Zn2/Cys6 DNA-binding domain"/>
    <property type="match status" value="1"/>
</dbReference>
<dbReference type="EMBL" id="CP099420">
    <property type="protein sequence ID" value="USW51330.1"/>
    <property type="molecule type" value="Genomic_DNA"/>
</dbReference>
<evidence type="ECO:0000256" key="2">
    <source>
        <dbReference type="ARBA" id="ARBA00022723"/>
    </source>
</evidence>
<dbReference type="InterPro" id="IPR007219">
    <property type="entry name" value="XnlR_reg_dom"/>
</dbReference>
<evidence type="ECO:0000256" key="6">
    <source>
        <dbReference type="ARBA" id="ARBA00023242"/>
    </source>
</evidence>
<keyword evidence="2" id="KW-0479">Metal-binding</keyword>
<dbReference type="AlphaFoldDB" id="A0A9Q9EHU3"/>
<dbReference type="PANTHER" id="PTHR47540:SF6">
    <property type="entry name" value="ZN(II)2CYS6 TRANSCRIPTION FACTOR (EUROFUNG)"/>
    <property type="match status" value="1"/>
</dbReference>
<keyword evidence="6" id="KW-0539">Nucleus</keyword>
<evidence type="ECO:0000256" key="3">
    <source>
        <dbReference type="ARBA" id="ARBA00023015"/>
    </source>
</evidence>
<dbReference type="GO" id="GO:0045944">
    <property type="term" value="P:positive regulation of transcription by RNA polymerase II"/>
    <property type="evidence" value="ECO:0007669"/>
    <property type="project" value="TreeGrafter"/>
</dbReference>
<dbReference type="Gene3D" id="4.10.240.10">
    <property type="entry name" value="Zn(2)-C6 fungal-type DNA-binding domain"/>
    <property type="match status" value="1"/>
</dbReference>
<evidence type="ECO:0000256" key="7">
    <source>
        <dbReference type="SAM" id="MobiDB-lite"/>
    </source>
</evidence>
<dbReference type="InterPro" id="IPR036864">
    <property type="entry name" value="Zn2-C6_fun-type_DNA-bd_sf"/>
</dbReference>
<proteinExistence type="predicted"/>
<evidence type="ECO:0000313" key="11">
    <source>
        <dbReference type="Proteomes" id="UP001056384"/>
    </source>
</evidence>
<dbReference type="GO" id="GO:0008270">
    <property type="term" value="F:zinc ion binding"/>
    <property type="evidence" value="ECO:0007669"/>
    <property type="project" value="InterPro"/>
</dbReference>
<protein>
    <recommendedName>
        <fullName evidence="12">Zn(2)-C6 fungal-type domain-containing protein</fullName>
    </recommendedName>
</protein>
<dbReference type="Pfam" id="PF04082">
    <property type="entry name" value="Fungal_trans"/>
    <property type="match status" value="1"/>
</dbReference>
<evidence type="ECO:0000313" key="10">
    <source>
        <dbReference type="EMBL" id="USW51330.1"/>
    </source>
</evidence>
<dbReference type="GO" id="GO:0043565">
    <property type="term" value="F:sequence-specific DNA binding"/>
    <property type="evidence" value="ECO:0007669"/>
    <property type="project" value="TreeGrafter"/>
</dbReference>
<dbReference type="GO" id="GO:0000981">
    <property type="term" value="F:DNA-binding transcription factor activity, RNA polymerase II-specific"/>
    <property type="evidence" value="ECO:0007669"/>
    <property type="project" value="InterPro"/>
</dbReference>
<dbReference type="CDD" id="cd12148">
    <property type="entry name" value="fungal_TF_MHR"/>
    <property type="match status" value="1"/>
</dbReference>
<keyword evidence="5" id="KW-0804">Transcription</keyword>
<organism evidence="10 11">
    <name type="scientific">Septoria linicola</name>
    <dbReference type="NCBI Taxonomy" id="215465"/>
    <lineage>
        <taxon>Eukaryota</taxon>
        <taxon>Fungi</taxon>
        <taxon>Dikarya</taxon>
        <taxon>Ascomycota</taxon>
        <taxon>Pezizomycotina</taxon>
        <taxon>Dothideomycetes</taxon>
        <taxon>Dothideomycetidae</taxon>
        <taxon>Mycosphaerellales</taxon>
        <taxon>Mycosphaerellaceae</taxon>
        <taxon>Septoria</taxon>
    </lineage>
</organism>
<evidence type="ECO:0000259" key="8">
    <source>
        <dbReference type="SMART" id="SM00066"/>
    </source>
</evidence>
<accession>A0A9Q9EHU3</accession>
<reference evidence="10" key="1">
    <citation type="submission" date="2022-06" db="EMBL/GenBank/DDBJ databases">
        <title>Complete genome sequences of two strains of the flax pathogen Septoria linicola.</title>
        <authorList>
            <person name="Lapalu N."/>
            <person name="Simon A."/>
            <person name="Demenou B."/>
            <person name="Paumier D."/>
            <person name="Guillot M.-P."/>
            <person name="Gout L."/>
            <person name="Valade R."/>
        </authorList>
    </citation>
    <scope>NUCLEOTIDE SEQUENCE</scope>
    <source>
        <strain evidence="10">SE15195</strain>
    </source>
</reference>
<dbReference type="InterPro" id="IPR051711">
    <property type="entry name" value="Stress_Response_Reg"/>
</dbReference>
<evidence type="ECO:0000256" key="4">
    <source>
        <dbReference type="ARBA" id="ARBA00023125"/>
    </source>
</evidence>
<keyword evidence="3" id="KW-0805">Transcription regulation</keyword>
<keyword evidence="4" id="KW-0238">DNA-binding</keyword>
<comment type="subcellular location">
    <subcellularLocation>
        <location evidence="1">Nucleus</location>
    </subcellularLocation>
</comment>
<evidence type="ECO:0000259" key="9">
    <source>
        <dbReference type="SMART" id="SM00906"/>
    </source>
</evidence>
<dbReference type="SMART" id="SM00906">
    <property type="entry name" value="Fungal_trans"/>
    <property type="match status" value="1"/>
</dbReference>
<dbReference type="Pfam" id="PF00172">
    <property type="entry name" value="Zn_clus"/>
    <property type="match status" value="1"/>
</dbReference>
<dbReference type="SMART" id="SM00066">
    <property type="entry name" value="GAL4"/>
    <property type="match status" value="1"/>
</dbReference>
<dbReference type="GO" id="GO:0006351">
    <property type="term" value="P:DNA-templated transcription"/>
    <property type="evidence" value="ECO:0007669"/>
    <property type="project" value="InterPro"/>
</dbReference>
<feature type="domain" description="Zn(2)-C6 fungal-type" evidence="8">
    <location>
        <begin position="7"/>
        <end position="49"/>
    </location>
</feature>
<sequence>MSTTPQKRIIAYECHKKKVRCSGLGPPCSTCADLKLECVYPQRDRKTKVSQRHLEKLEAENKRLAALVSSLSTPGATPAADQSAVEPRADNADRNPLIEERPWFVSFKNVDLPIHIGEAADAAFATRLRQAASSTPVSHLPRVHYMSDDALRAFADTPTDFPSASRLQFLIDVALKTMSNKWHISRRSVVLEDVRKLTHDVSSCGWLTRCRIWALLAIGEAFSSRCVLPGEQFPGARYWASAMQMAHMPCERPKLDLVEVYLLMSFYASSMNRRHTAILLASRALRLCIILGLHIEIGETQLRDPAMREHRCRLWWTAYRFDRLWASKIGWPPSIPDDSIEIGLPSDEGLSPEVQSDFGDIDYMIMSVRLARMLNHAVNTLYVRKRQPTSFSERVQVAVRALRDWSDGLPEHLQLGEGDIATNPESHVLYLHLAFNQAVIVTTRPILLHLLRQRRPRLSHDNTPQQTFSDSALSLTTACIRCARQSMSLLKRAWAEGTFPTFDYFHMQFLFSSATILVLSALLQNSGWASDREDFLLAGSFLQQLERNGNFGAKEFCTHVEALKVTLHENIDAANGPEPAGPVVSNTSDMPTPSVPLPNPPLQDFLNHPEIELDFMDTGGTWIDWQDVFWPEVELPPA</sequence>
<name>A0A9Q9EHU3_9PEZI</name>
<dbReference type="Proteomes" id="UP001056384">
    <property type="component" value="Chromosome 3"/>
</dbReference>
<keyword evidence="11" id="KW-1185">Reference proteome</keyword>
<feature type="domain" description="Xylanolytic transcriptional activator regulatory" evidence="9">
    <location>
        <begin position="277"/>
        <end position="351"/>
    </location>
</feature>
<dbReference type="GO" id="GO:0005634">
    <property type="term" value="C:nucleus"/>
    <property type="evidence" value="ECO:0007669"/>
    <property type="project" value="UniProtKB-SubCell"/>
</dbReference>
<dbReference type="PANTHER" id="PTHR47540">
    <property type="entry name" value="THIAMINE REPRESSIBLE GENES REGULATORY PROTEIN THI5"/>
    <property type="match status" value="1"/>
</dbReference>
<dbReference type="CDD" id="cd00067">
    <property type="entry name" value="GAL4"/>
    <property type="match status" value="1"/>
</dbReference>
<evidence type="ECO:0000256" key="5">
    <source>
        <dbReference type="ARBA" id="ARBA00023163"/>
    </source>
</evidence>
<gene>
    <name evidence="10" type="ORF">Slin15195_G046490</name>
</gene>
<evidence type="ECO:0008006" key="12">
    <source>
        <dbReference type="Google" id="ProtNLM"/>
    </source>
</evidence>
<evidence type="ECO:0000256" key="1">
    <source>
        <dbReference type="ARBA" id="ARBA00004123"/>
    </source>
</evidence>